<dbReference type="OrthoDB" id="10005811at2759"/>
<dbReference type="Proteomes" id="UP000192578">
    <property type="component" value="Unassembled WGS sequence"/>
</dbReference>
<feature type="compositionally biased region" description="Basic residues" evidence="1">
    <location>
        <begin position="306"/>
        <end position="320"/>
    </location>
</feature>
<evidence type="ECO:0008006" key="4">
    <source>
        <dbReference type="Google" id="ProtNLM"/>
    </source>
</evidence>
<evidence type="ECO:0000256" key="1">
    <source>
        <dbReference type="SAM" id="MobiDB-lite"/>
    </source>
</evidence>
<feature type="compositionally biased region" description="Acidic residues" evidence="1">
    <location>
        <begin position="330"/>
        <end position="354"/>
    </location>
</feature>
<dbReference type="EMBL" id="MTYJ01000027">
    <property type="protein sequence ID" value="OQV20795.1"/>
    <property type="molecule type" value="Genomic_DNA"/>
</dbReference>
<feature type="compositionally biased region" description="Basic residues" evidence="1">
    <location>
        <begin position="357"/>
        <end position="368"/>
    </location>
</feature>
<accession>A0A1W0X042</accession>
<name>A0A1W0X042_HYPEX</name>
<reference evidence="3" key="1">
    <citation type="submission" date="2017-01" db="EMBL/GenBank/DDBJ databases">
        <title>Comparative genomics of anhydrobiosis in the tardigrade Hypsibius dujardini.</title>
        <authorList>
            <person name="Yoshida Y."/>
            <person name="Koutsovoulos G."/>
            <person name="Laetsch D."/>
            <person name="Stevens L."/>
            <person name="Kumar S."/>
            <person name="Horikawa D."/>
            <person name="Ishino K."/>
            <person name="Komine S."/>
            <person name="Tomita M."/>
            <person name="Blaxter M."/>
            <person name="Arakawa K."/>
        </authorList>
    </citation>
    <scope>NUCLEOTIDE SEQUENCE [LARGE SCALE GENOMIC DNA]</scope>
    <source>
        <strain evidence="3">Z151</strain>
    </source>
</reference>
<dbReference type="InterPro" id="IPR011992">
    <property type="entry name" value="EF-hand-dom_pair"/>
</dbReference>
<keyword evidence="3" id="KW-1185">Reference proteome</keyword>
<proteinExistence type="predicted"/>
<comment type="caution">
    <text evidence="2">The sequence shown here is derived from an EMBL/GenBank/DDBJ whole genome shotgun (WGS) entry which is preliminary data.</text>
</comment>
<dbReference type="SUPFAM" id="SSF47473">
    <property type="entry name" value="EF-hand"/>
    <property type="match status" value="1"/>
</dbReference>
<feature type="region of interest" description="Disordered" evidence="1">
    <location>
        <begin position="277"/>
        <end position="368"/>
    </location>
</feature>
<evidence type="ECO:0000313" key="3">
    <source>
        <dbReference type="Proteomes" id="UP000192578"/>
    </source>
</evidence>
<sequence>MNSAASKPRDASHVIRHIVVDPTNEYIAWTVPEVLFPLINARKQQTVLPVLHFTLPNTAEANTAKMHQDLPLHRVRKSTALPPVCAPKPEELTVDREPLGFLLGNLVPAKVKTPASHEKPCRIEPTFQELWRNYRAALRLIQSNDRIENHAERFFDWLDEKTKHGLLERKVYEKLKVELELRLRNSLKWARRKLTVREYRVPLETVEEFPEETPPVVRAIEESTSDVRKILVYEKVMVLAESRFSRFPALINTKHSERTKQALKKLAGDIHKKRHIEVAFVGKRSPAGIKARGKPSSDNSDSGSGKTRKVSGKKSKKTKKKEADQKQSQEEIDSEEDSEISEDGEDAGSDEDDGTGAHKKRKKNKLKKKGYVSIRANKNIDWTVRPVEAKLGMFEYYTKTEIEQLQQHARKTYNFKLEMPEPLTIEAPDPTVGEGPHLVAPVLVQLMAEAVYNKRWRLMDLFKFADKDKTWRLDPIKIRQMCYALDLDFTQVSDVAIADLFVELDDTSRKQIQYRDLCRGMDNLVKEKRIRKRYCIAVDESSLLQPMGSASPKESGAVKIPPSGMVDKKANLLTRSGSTPARKFVESENKQPIPPPLQLGTDVCDEVGDACLWHTVFPEELILAWRIQQKLARLYNDSRWLEVKNTVRMYGQRRTVSHTTLNRVLPNDDSPPPTTATVVRTNQLAGTGPGPSQVQLNGLQTNATLEDLENYGRPPDIQSHEEMHKRLSVVEIGAKPLVSDALPMITATTAIKRAGSQTDRSLSSREDFFTGNANYDSHKSRGMRKINKKRSVMVLEERDDHTELDRFLRCRFRAAHNRVPIDLNPVVLLEVPQIRTKKCLEGTAKEEEDRLQAALDPARQTEPTRGLMKEVMAVLTAAHREVQSSVSKSTLSLSFQEMCANDAKRRAEIKKRLLLETNGLIPSVSSTMDSKTKALLFQVKRLKSALHLHPPDIRSCSRTSMSFGGSTTSLASMSNQTKGIVWQQHKLTEFGNAFETNLEPSFLGHYSSHYLKCCLLQRLSM</sequence>
<organism evidence="2 3">
    <name type="scientific">Hypsibius exemplaris</name>
    <name type="common">Freshwater tardigrade</name>
    <dbReference type="NCBI Taxonomy" id="2072580"/>
    <lineage>
        <taxon>Eukaryota</taxon>
        <taxon>Metazoa</taxon>
        <taxon>Ecdysozoa</taxon>
        <taxon>Tardigrada</taxon>
        <taxon>Eutardigrada</taxon>
        <taxon>Parachela</taxon>
        <taxon>Hypsibioidea</taxon>
        <taxon>Hypsibiidae</taxon>
        <taxon>Hypsibius</taxon>
    </lineage>
</organism>
<protein>
    <recommendedName>
        <fullName evidence="4">EF-hand domain-containing protein</fullName>
    </recommendedName>
</protein>
<dbReference type="AlphaFoldDB" id="A0A1W0X042"/>
<evidence type="ECO:0000313" key="2">
    <source>
        <dbReference type="EMBL" id="OQV20795.1"/>
    </source>
</evidence>
<gene>
    <name evidence="2" type="ORF">BV898_05141</name>
</gene>